<comment type="subcellular location">
    <subcellularLocation>
        <location evidence="1">Cell membrane</location>
        <topology evidence="1">Multi-pass membrane protein</topology>
    </subcellularLocation>
</comment>
<feature type="transmembrane region" description="Helical" evidence="8">
    <location>
        <begin position="92"/>
        <end position="112"/>
    </location>
</feature>
<dbReference type="EMBL" id="BAABCJ010000007">
    <property type="protein sequence ID" value="GAA3712418.1"/>
    <property type="molecule type" value="Genomic_DNA"/>
</dbReference>
<dbReference type="Pfam" id="PF01032">
    <property type="entry name" value="FecCD"/>
    <property type="match status" value="1"/>
</dbReference>
<evidence type="ECO:0000256" key="3">
    <source>
        <dbReference type="ARBA" id="ARBA00022448"/>
    </source>
</evidence>
<evidence type="ECO:0000256" key="6">
    <source>
        <dbReference type="ARBA" id="ARBA00022989"/>
    </source>
</evidence>
<dbReference type="PANTHER" id="PTHR30472:SF1">
    <property type="entry name" value="FE(3+) DICITRATE TRANSPORT SYSTEM PERMEASE PROTEIN FECC-RELATED"/>
    <property type="match status" value="1"/>
</dbReference>
<evidence type="ECO:0000313" key="9">
    <source>
        <dbReference type="EMBL" id="GAA3712418.1"/>
    </source>
</evidence>
<feature type="transmembrane region" description="Helical" evidence="8">
    <location>
        <begin position="273"/>
        <end position="296"/>
    </location>
</feature>
<dbReference type="Proteomes" id="UP001501536">
    <property type="component" value="Unassembled WGS sequence"/>
</dbReference>
<dbReference type="PANTHER" id="PTHR30472">
    <property type="entry name" value="FERRIC ENTEROBACTIN TRANSPORT SYSTEM PERMEASE PROTEIN"/>
    <property type="match status" value="1"/>
</dbReference>
<comment type="caution">
    <text evidence="9">The sequence shown here is derived from an EMBL/GenBank/DDBJ whole genome shotgun (WGS) entry which is preliminary data.</text>
</comment>
<organism evidence="9 10">
    <name type="scientific">Zhihengliuella alba</name>
    <dbReference type="NCBI Taxonomy" id="547018"/>
    <lineage>
        <taxon>Bacteria</taxon>
        <taxon>Bacillati</taxon>
        <taxon>Actinomycetota</taxon>
        <taxon>Actinomycetes</taxon>
        <taxon>Micrococcales</taxon>
        <taxon>Micrococcaceae</taxon>
        <taxon>Zhihengliuella</taxon>
    </lineage>
</organism>
<evidence type="ECO:0000256" key="2">
    <source>
        <dbReference type="ARBA" id="ARBA00007935"/>
    </source>
</evidence>
<proteinExistence type="inferred from homology"/>
<comment type="similarity">
    <text evidence="2">Belongs to the binding-protein-dependent transport system permease family. FecCD subfamily.</text>
</comment>
<evidence type="ECO:0000256" key="7">
    <source>
        <dbReference type="ARBA" id="ARBA00023136"/>
    </source>
</evidence>
<evidence type="ECO:0000256" key="5">
    <source>
        <dbReference type="ARBA" id="ARBA00022692"/>
    </source>
</evidence>
<evidence type="ECO:0000256" key="1">
    <source>
        <dbReference type="ARBA" id="ARBA00004651"/>
    </source>
</evidence>
<evidence type="ECO:0000313" key="10">
    <source>
        <dbReference type="Proteomes" id="UP001501536"/>
    </source>
</evidence>
<evidence type="ECO:0000256" key="4">
    <source>
        <dbReference type="ARBA" id="ARBA00022475"/>
    </source>
</evidence>
<sequence length="365" mass="36516">MTTTPQSQTAPPDAGPDAAPAALRALGTLPGAGAGSRRRPLLVLVGLACAVVVVSVLSLCIGSASNTVAEALHAILSPTGTVMDMTIRELRFPRTVTALAVGAALGMAGTLVQGHTRNPIAEPGLLGINQGAALAIVSTTALLGPQPYAVQAVLAFAGALLAAVVVFGIGHVGRRGGSPTTLVLVGAAVTALCTGIVSGIVLLSEAALETLRFWQVGSVAGRSGALEVLWPLVIVGAVIAWLNATQLNALALGESVATSLGVTTARARGVGLAALVLLTGVAVTVAGPIAFLGLLVPHIVRWAIGADYRWLLPAAALTGAALLLLADVVGRVIARPGELPVGVVVAMIGAPVFVYIARRRKVVAV</sequence>
<dbReference type="SUPFAM" id="SSF81345">
    <property type="entry name" value="ABC transporter involved in vitamin B12 uptake, BtuC"/>
    <property type="match status" value="1"/>
</dbReference>
<gene>
    <name evidence="9" type="ORF">GCM10022377_27540</name>
</gene>
<reference evidence="10" key="1">
    <citation type="journal article" date="2019" name="Int. J. Syst. Evol. Microbiol.">
        <title>The Global Catalogue of Microorganisms (GCM) 10K type strain sequencing project: providing services to taxonomists for standard genome sequencing and annotation.</title>
        <authorList>
            <consortium name="The Broad Institute Genomics Platform"/>
            <consortium name="The Broad Institute Genome Sequencing Center for Infectious Disease"/>
            <person name="Wu L."/>
            <person name="Ma J."/>
        </authorList>
    </citation>
    <scope>NUCLEOTIDE SEQUENCE [LARGE SCALE GENOMIC DNA]</scope>
    <source>
        <strain evidence="10">JCM 16961</strain>
    </source>
</reference>
<dbReference type="Gene3D" id="1.10.3470.10">
    <property type="entry name" value="ABC transporter involved in vitamin B12 uptake, BtuC"/>
    <property type="match status" value="1"/>
</dbReference>
<keyword evidence="6 8" id="KW-1133">Transmembrane helix</keyword>
<feature type="transmembrane region" description="Helical" evidence="8">
    <location>
        <begin position="339"/>
        <end position="357"/>
    </location>
</feature>
<dbReference type="CDD" id="cd06550">
    <property type="entry name" value="TM_ABC_iron-siderophores_like"/>
    <property type="match status" value="1"/>
</dbReference>
<protein>
    <submittedName>
        <fullName evidence="9">Iron chelate uptake ABC transporter family permease subunit</fullName>
    </submittedName>
</protein>
<keyword evidence="10" id="KW-1185">Reference proteome</keyword>
<feature type="transmembrane region" description="Helical" evidence="8">
    <location>
        <begin position="182"/>
        <end position="204"/>
    </location>
</feature>
<keyword evidence="5 8" id="KW-0812">Transmembrane</keyword>
<feature type="transmembrane region" description="Helical" evidence="8">
    <location>
        <begin position="149"/>
        <end position="170"/>
    </location>
</feature>
<feature type="transmembrane region" description="Helical" evidence="8">
    <location>
        <begin position="124"/>
        <end position="143"/>
    </location>
</feature>
<dbReference type="InterPro" id="IPR037294">
    <property type="entry name" value="ABC_BtuC-like"/>
</dbReference>
<dbReference type="RefSeq" id="WP_344885907.1">
    <property type="nucleotide sequence ID" value="NZ_BAABCJ010000007.1"/>
</dbReference>
<feature type="transmembrane region" description="Helical" evidence="8">
    <location>
        <begin position="41"/>
        <end position="64"/>
    </location>
</feature>
<feature type="transmembrane region" description="Helical" evidence="8">
    <location>
        <begin position="224"/>
        <end position="242"/>
    </location>
</feature>
<keyword evidence="4" id="KW-1003">Cell membrane</keyword>
<dbReference type="InterPro" id="IPR000522">
    <property type="entry name" value="ABC_transptr_permease_BtuC"/>
</dbReference>
<keyword evidence="7 8" id="KW-0472">Membrane</keyword>
<name>A0ABP7E042_9MICC</name>
<evidence type="ECO:0000256" key="8">
    <source>
        <dbReference type="SAM" id="Phobius"/>
    </source>
</evidence>
<feature type="transmembrane region" description="Helical" evidence="8">
    <location>
        <begin position="308"/>
        <end position="333"/>
    </location>
</feature>
<keyword evidence="3" id="KW-0813">Transport</keyword>
<accession>A0ABP7E042</accession>